<dbReference type="EMBL" id="LMWP01000026">
    <property type="protein sequence ID" value="KUN23086.1"/>
    <property type="molecule type" value="Genomic_DNA"/>
</dbReference>
<protein>
    <submittedName>
        <fullName evidence="1">Uncharacterized protein</fullName>
    </submittedName>
</protein>
<comment type="caution">
    <text evidence="1">The sequence shown here is derived from an EMBL/GenBank/DDBJ whole genome shotgun (WGS) entry which is preliminary data.</text>
</comment>
<name>A0A101Q4J1_STRCK</name>
<proteinExistence type="predicted"/>
<dbReference type="AlphaFoldDB" id="A0A101Q4J1"/>
<dbReference type="Proteomes" id="UP000053398">
    <property type="component" value="Unassembled WGS sequence"/>
</dbReference>
<accession>A0A101Q4J1</accession>
<gene>
    <name evidence="1" type="ORF">AQJ11_24300</name>
</gene>
<reference evidence="1 2" key="1">
    <citation type="submission" date="2015-10" db="EMBL/GenBank/DDBJ databases">
        <title>Draft genome sequence of Streptomyces corchorusii DSM 40340, type strain for the species Streptomyces corchorusii.</title>
        <authorList>
            <person name="Ruckert C."/>
            <person name="Winkler A."/>
            <person name="Kalinowski J."/>
            <person name="Kampfer P."/>
            <person name="Glaeser S."/>
        </authorList>
    </citation>
    <scope>NUCLEOTIDE SEQUENCE [LARGE SCALE GENOMIC DNA]</scope>
    <source>
        <strain evidence="1 2">DSM 40340</strain>
    </source>
</reference>
<sequence>MALSGVEKCAARAHTRRITDALEKTPDPTPDQVGEALRGLGYLDERVDGPRRSAGRVGFTLDLRIMGGHLCLDGTVTGARTAVLPYGASPRVTCREVRRSAPGVMSSRA</sequence>
<evidence type="ECO:0000313" key="1">
    <source>
        <dbReference type="EMBL" id="KUN23086.1"/>
    </source>
</evidence>
<organism evidence="1 2">
    <name type="scientific">Streptomyces corchorusii</name>
    <name type="common">Streptomyces chibaensis</name>
    <dbReference type="NCBI Taxonomy" id="1903"/>
    <lineage>
        <taxon>Bacteria</taxon>
        <taxon>Bacillati</taxon>
        <taxon>Actinomycetota</taxon>
        <taxon>Actinomycetes</taxon>
        <taxon>Kitasatosporales</taxon>
        <taxon>Streptomycetaceae</taxon>
        <taxon>Streptomyces</taxon>
    </lineage>
</organism>
<dbReference type="RefSeq" id="WP_059264366.1">
    <property type="nucleotide sequence ID" value="NZ_KQ948359.1"/>
</dbReference>
<keyword evidence="2" id="KW-1185">Reference proteome</keyword>
<evidence type="ECO:0000313" key="2">
    <source>
        <dbReference type="Proteomes" id="UP000053398"/>
    </source>
</evidence>